<dbReference type="AlphaFoldDB" id="A0AAJ8BTN5"/>
<evidence type="ECO:0000313" key="1">
    <source>
        <dbReference type="RefSeq" id="XP_059603488.1"/>
    </source>
</evidence>
<accession>A0AAJ8BTN5</accession>
<dbReference type="RefSeq" id="XP_059603488.1">
    <property type="nucleotide sequence ID" value="XM_059746580.1"/>
</dbReference>
<name>A0AAJ8BTN5_ASPNG</name>
<dbReference type="VEuPathDB" id="FungiDB:An02g10570"/>
<gene>
    <name evidence="1" type="ORF">An02g10570</name>
</gene>
<organism evidence="1">
    <name type="scientific">Aspergillus niger</name>
    <dbReference type="NCBI Taxonomy" id="5061"/>
    <lineage>
        <taxon>Eukaryota</taxon>
        <taxon>Fungi</taxon>
        <taxon>Dikarya</taxon>
        <taxon>Ascomycota</taxon>
        <taxon>Pezizomycotina</taxon>
        <taxon>Eurotiomycetes</taxon>
        <taxon>Eurotiomycetidae</taxon>
        <taxon>Eurotiales</taxon>
        <taxon>Aspergillaceae</taxon>
        <taxon>Aspergillus</taxon>
        <taxon>Aspergillus subgen. Circumdati</taxon>
    </lineage>
</organism>
<protein>
    <submittedName>
        <fullName evidence="1">Uncharacterized protein</fullName>
    </submittedName>
</protein>
<sequence>MKTTPNERRRKRITKRSRVAWSKLLFDCLCPMTQHKFRQCSNQTAYYRNSRNKELDLRYEWDKISLRKEGREWNS</sequence>
<reference evidence="1" key="1">
    <citation type="submission" date="2025-02" db="EMBL/GenBank/DDBJ databases">
        <authorList>
            <consortium name="NCBI Genome Project"/>
        </authorList>
    </citation>
    <scope>NUCLEOTIDE SEQUENCE</scope>
</reference>
<reference evidence="1" key="2">
    <citation type="submission" date="2025-08" db="UniProtKB">
        <authorList>
            <consortium name="RefSeq"/>
        </authorList>
    </citation>
    <scope>IDENTIFICATION</scope>
</reference>
<dbReference type="KEGG" id="ang:An02g10570"/>
<proteinExistence type="predicted"/>
<dbReference type="GeneID" id="84590449"/>